<evidence type="ECO:0000259" key="3">
    <source>
        <dbReference type="Pfam" id="PF22725"/>
    </source>
</evidence>
<gene>
    <name evidence="4" type="ORF">ACFFGV_18315</name>
</gene>
<dbReference type="RefSeq" id="WP_377350926.1">
    <property type="nucleotide sequence ID" value="NZ_JBHLTP010000013.1"/>
</dbReference>
<dbReference type="SUPFAM" id="SSF55347">
    <property type="entry name" value="Glyceraldehyde-3-phosphate dehydrogenase-like, C-terminal domain"/>
    <property type="match status" value="1"/>
</dbReference>
<reference evidence="4 5" key="1">
    <citation type="submission" date="2024-09" db="EMBL/GenBank/DDBJ databases">
        <authorList>
            <person name="Sun Q."/>
            <person name="Mori K."/>
        </authorList>
    </citation>
    <scope>NUCLEOTIDE SEQUENCE [LARGE SCALE GENOMIC DNA]</scope>
    <source>
        <strain evidence="4 5">NCAIM B.02529</strain>
    </source>
</reference>
<proteinExistence type="predicted"/>
<dbReference type="Pfam" id="PF22725">
    <property type="entry name" value="GFO_IDH_MocA_C3"/>
    <property type="match status" value="1"/>
</dbReference>
<dbReference type="PANTHER" id="PTHR43818:SF11">
    <property type="entry name" value="BCDNA.GH03377"/>
    <property type="match status" value="1"/>
</dbReference>
<dbReference type="InterPro" id="IPR050463">
    <property type="entry name" value="Gfo/Idh/MocA_oxidrdct_glycsds"/>
</dbReference>
<evidence type="ECO:0000313" key="5">
    <source>
        <dbReference type="Proteomes" id="UP001589836"/>
    </source>
</evidence>
<evidence type="ECO:0000256" key="1">
    <source>
        <dbReference type="ARBA" id="ARBA00023002"/>
    </source>
</evidence>
<dbReference type="Gene3D" id="3.30.360.10">
    <property type="entry name" value="Dihydrodipicolinate Reductase, domain 2"/>
    <property type="match status" value="1"/>
</dbReference>
<protein>
    <submittedName>
        <fullName evidence="4">Gfo/Idh/MocA family protein</fullName>
    </submittedName>
</protein>
<evidence type="ECO:0000313" key="4">
    <source>
        <dbReference type="EMBL" id="MFC0525542.1"/>
    </source>
</evidence>
<feature type="domain" description="GFO/IDH/MocA-like oxidoreductase" evidence="3">
    <location>
        <begin position="129"/>
        <end position="255"/>
    </location>
</feature>
<evidence type="ECO:0000259" key="2">
    <source>
        <dbReference type="Pfam" id="PF01408"/>
    </source>
</evidence>
<dbReference type="Pfam" id="PF01408">
    <property type="entry name" value="GFO_IDH_MocA"/>
    <property type="match status" value="1"/>
</dbReference>
<dbReference type="Gene3D" id="3.40.50.720">
    <property type="entry name" value="NAD(P)-binding Rossmann-like Domain"/>
    <property type="match status" value="1"/>
</dbReference>
<keyword evidence="1" id="KW-0560">Oxidoreductase</keyword>
<dbReference type="InterPro" id="IPR000683">
    <property type="entry name" value="Gfo/Idh/MocA-like_OxRdtase_N"/>
</dbReference>
<organism evidence="4 5">
    <name type="scientific">Pontibacillus salicampi</name>
    <dbReference type="NCBI Taxonomy" id="1449801"/>
    <lineage>
        <taxon>Bacteria</taxon>
        <taxon>Bacillati</taxon>
        <taxon>Bacillota</taxon>
        <taxon>Bacilli</taxon>
        <taxon>Bacillales</taxon>
        <taxon>Bacillaceae</taxon>
        <taxon>Pontibacillus</taxon>
    </lineage>
</organism>
<accession>A0ABV6LTA8</accession>
<dbReference type="SUPFAM" id="SSF51735">
    <property type="entry name" value="NAD(P)-binding Rossmann-fold domains"/>
    <property type="match status" value="1"/>
</dbReference>
<keyword evidence="5" id="KW-1185">Reference proteome</keyword>
<dbReference type="EMBL" id="JBHLTP010000013">
    <property type="protein sequence ID" value="MFC0525542.1"/>
    <property type="molecule type" value="Genomic_DNA"/>
</dbReference>
<dbReference type="Proteomes" id="UP001589836">
    <property type="component" value="Unassembled WGS sequence"/>
</dbReference>
<name>A0ABV6LTA8_9BACI</name>
<dbReference type="PANTHER" id="PTHR43818">
    <property type="entry name" value="BCDNA.GH03377"/>
    <property type="match status" value="1"/>
</dbReference>
<feature type="domain" description="Gfo/Idh/MocA-like oxidoreductase N-terminal" evidence="2">
    <location>
        <begin position="17"/>
        <end position="119"/>
    </location>
</feature>
<comment type="caution">
    <text evidence="4">The sequence shown here is derived from an EMBL/GenBank/DDBJ whole genome shotgun (WGS) entry which is preliminary data.</text>
</comment>
<dbReference type="InterPro" id="IPR055170">
    <property type="entry name" value="GFO_IDH_MocA-like_dom"/>
</dbReference>
<sequence>MIRVALLSKWHVHATDYAKEALDHASISVDMIWDEDAERGKQWAEEMEVPFVQELQDVLSNDAIDGVIVSSPTHLHTEIISAAVSHGKHIFTEKVLAFTGKECEELFAAMEQSDVQFMISLPRLASPYYAYAQQVVEEQLLGDLSMIRCRVAHNGAVPSELNPNGWLPERFFDKQAAGGGALMDLGAHPIYLANRLAGAPLAVTGRLQSLMNKGVDDHAAAIVEYESGVTAVLESSFLSYGSPFQLELYGTEGTLMIEQGHIRIKSNHLNPHEWITPTEIPSKHPMPMEQWAAAILEGREPDIRKQDAYWLTVVNEAASLSHQHGRRVEVSEVSS</sequence>
<dbReference type="InterPro" id="IPR036291">
    <property type="entry name" value="NAD(P)-bd_dom_sf"/>
</dbReference>